<name>A0A2S2QXU4_9HEMI</name>
<proteinExistence type="predicted"/>
<evidence type="ECO:0000256" key="1">
    <source>
        <dbReference type="SAM" id="MobiDB-lite"/>
    </source>
</evidence>
<accession>A0A2S2QXU4</accession>
<feature type="region of interest" description="Disordered" evidence="1">
    <location>
        <begin position="1"/>
        <end position="30"/>
    </location>
</feature>
<protein>
    <submittedName>
        <fullName evidence="2">Uncharacterized protein</fullName>
    </submittedName>
</protein>
<dbReference type="EMBL" id="GGMS01013355">
    <property type="protein sequence ID" value="MBY82558.1"/>
    <property type="molecule type" value="Transcribed_RNA"/>
</dbReference>
<sequence>MNQNKKKLKPTAVPYEYHSEKQSSTSAGNLSSVEIAESDKLTLLTPTKTYVKFRSDAVELILPSLSSITSTSQKNKISRLIDMSSPNLKRKINYEIDNDSPRKIKLKQSIKQKSKIICNKNSHISKLKRSVSKIKTHNNINNVIHTHRFPFCNSRALALSSIKINFNHGRKKKKIYL</sequence>
<dbReference type="OrthoDB" id="10608400at2759"/>
<dbReference type="AlphaFoldDB" id="A0A2S2QXU4"/>
<evidence type="ECO:0000313" key="2">
    <source>
        <dbReference type="EMBL" id="MBY82558.1"/>
    </source>
</evidence>
<gene>
    <name evidence="2" type="ORF">g.79791</name>
</gene>
<reference evidence="2" key="1">
    <citation type="submission" date="2018-04" db="EMBL/GenBank/DDBJ databases">
        <title>Transcriptome assembly of Sipha flava.</title>
        <authorList>
            <person name="Scully E.D."/>
            <person name="Geib S.M."/>
            <person name="Palmer N.A."/>
            <person name="Koch K."/>
            <person name="Bradshaw J."/>
            <person name="Heng-Moss T."/>
            <person name="Sarath G."/>
        </authorList>
    </citation>
    <scope>NUCLEOTIDE SEQUENCE</scope>
</reference>
<organism evidence="2">
    <name type="scientific">Sipha flava</name>
    <name type="common">yellow sugarcane aphid</name>
    <dbReference type="NCBI Taxonomy" id="143950"/>
    <lineage>
        <taxon>Eukaryota</taxon>
        <taxon>Metazoa</taxon>
        <taxon>Ecdysozoa</taxon>
        <taxon>Arthropoda</taxon>
        <taxon>Hexapoda</taxon>
        <taxon>Insecta</taxon>
        <taxon>Pterygota</taxon>
        <taxon>Neoptera</taxon>
        <taxon>Paraneoptera</taxon>
        <taxon>Hemiptera</taxon>
        <taxon>Sternorrhyncha</taxon>
        <taxon>Aphidomorpha</taxon>
        <taxon>Aphidoidea</taxon>
        <taxon>Aphididae</taxon>
        <taxon>Sipha</taxon>
    </lineage>
</organism>